<accession>A0A1C6RMZ5</accession>
<sequence>MKRIGKALGIVALATVMVMAFGAVPAHSARAGGARVAPLIVPVPGQYYEIRSQAVPSRCLDVANAGNGDGVAVVVADCWGAAHQKWRFVDVGYGYYDIRPLNSQRCLDVAGSGLDQGALAMQWACWGGAKQRWRLQEFANGYHEIRNQLTQRCLDITGNGLVHGARAMIWDCWGGAKQRWLLVPINA</sequence>
<dbReference type="CDD" id="cd00161">
    <property type="entry name" value="beta-trefoil_Ricin-like"/>
    <property type="match status" value="1"/>
</dbReference>
<organism evidence="2 3">
    <name type="scientific">Micromonospora nigra</name>
    <dbReference type="NCBI Taxonomy" id="145857"/>
    <lineage>
        <taxon>Bacteria</taxon>
        <taxon>Bacillati</taxon>
        <taxon>Actinomycetota</taxon>
        <taxon>Actinomycetes</taxon>
        <taxon>Micromonosporales</taxon>
        <taxon>Micromonosporaceae</taxon>
        <taxon>Micromonospora</taxon>
    </lineage>
</organism>
<dbReference type="SMART" id="SM00458">
    <property type="entry name" value="RICIN"/>
    <property type="match status" value="1"/>
</dbReference>
<keyword evidence="2" id="KW-0430">Lectin</keyword>
<dbReference type="RefSeq" id="WP_342672260.1">
    <property type="nucleotide sequence ID" value="NZ_FMHT01000003.1"/>
</dbReference>
<dbReference type="STRING" id="145857.GA0070616_1520"/>
<feature type="domain" description="Ricin B lectin" evidence="1">
    <location>
        <begin position="48"/>
        <end position="183"/>
    </location>
</feature>
<protein>
    <submittedName>
        <fullName evidence="2">Ricin-type beta-trefoil lectin domain-containing protein</fullName>
    </submittedName>
</protein>
<evidence type="ECO:0000313" key="3">
    <source>
        <dbReference type="Proteomes" id="UP000199699"/>
    </source>
</evidence>
<gene>
    <name evidence="2" type="ORF">GA0070616_1520</name>
</gene>
<dbReference type="InterPro" id="IPR000772">
    <property type="entry name" value="Ricin_B_lectin"/>
</dbReference>
<evidence type="ECO:0000259" key="1">
    <source>
        <dbReference type="SMART" id="SM00458"/>
    </source>
</evidence>
<dbReference type="EMBL" id="FMHT01000003">
    <property type="protein sequence ID" value="SCL18482.1"/>
    <property type="molecule type" value="Genomic_DNA"/>
</dbReference>
<evidence type="ECO:0000313" key="2">
    <source>
        <dbReference type="EMBL" id="SCL18482.1"/>
    </source>
</evidence>
<dbReference type="Gene3D" id="2.80.10.50">
    <property type="match status" value="3"/>
</dbReference>
<keyword evidence="3" id="KW-1185">Reference proteome</keyword>
<dbReference type="InterPro" id="IPR035992">
    <property type="entry name" value="Ricin_B-like_lectins"/>
</dbReference>
<dbReference type="GO" id="GO:0030246">
    <property type="term" value="F:carbohydrate binding"/>
    <property type="evidence" value="ECO:0007669"/>
    <property type="project" value="UniProtKB-KW"/>
</dbReference>
<dbReference type="AlphaFoldDB" id="A0A1C6RMZ5"/>
<proteinExistence type="predicted"/>
<reference evidence="2 3" key="1">
    <citation type="submission" date="2016-06" db="EMBL/GenBank/DDBJ databases">
        <authorList>
            <person name="Kjaerup R.B."/>
            <person name="Dalgaard T.S."/>
            <person name="Juul-Madsen H.R."/>
        </authorList>
    </citation>
    <scope>NUCLEOTIDE SEQUENCE [LARGE SCALE GENOMIC DNA]</scope>
    <source>
        <strain evidence="2 3">DSM 43818</strain>
    </source>
</reference>
<dbReference type="PROSITE" id="PS50231">
    <property type="entry name" value="RICIN_B_LECTIN"/>
    <property type="match status" value="1"/>
</dbReference>
<dbReference type="SUPFAM" id="SSF50370">
    <property type="entry name" value="Ricin B-like lectins"/>
    <property type="match status" value="1"/>
</dbReference>
<name>A0A1C6RMZ5_9ACTN</name>
<dbReference type="Proteomes" id="UP000199699">
    <property type="component" value="Unassembled WGS sequence"/>
</dbReference>
<dbReference type="Pfam" id="PF14200">
    <property type="entry name" value="RicinB_lectin_2"/>
    <property type="match status" value="1"/>
</dbReference>